<dbReference type="Gramene" id="KQK11575">
    <property type="protein sequence ID" value="KQK11575"/>
    <property type="gene ID" value="BRADI_2g60940v3"/>
</dbReference>
<evidence type="ECO:0000259" key="1">
    <source>
        <dbReference type="Pfam" id="PF02721"/>
    </source>
</evidence>
<dbReference type="EMBL" id="CM000881">
    <property type="protein sequence ID" value="KQK11575.1"/>
    <property type="molecule type" value="Genomic_DNA"/>
</dbReference>
<dbReference type="GO" id="GO:0000724">
    <property type="term" value="P:double-strand break repair via homologous recombination"/>
    <property type="evidence" value="ECO:0000318"/>
    <property type="project" value="GO_Central"/>
</dbReference>
<dbReference type="RefSeq" id="XP_024314926.1">
    <property type="nucleotide sequence ID" value="XM_024459158.1"/>
</dbReference>
<protein>
    <recommendedName>
        <fullName evidence="1">Replication protein A 70 kDa DNA-binding subunit B/D first OB fold domain-containing protein</fullName>
    </recommendedName>
</protein>
<name>I1HV96_BRADI</name>
<dbReference type="InterPro" id="IPR012340">
    <property type="entry name" value="NA-bd_OB-fold"/>
</dbReference>
<dbReference type="RefSeq" id="XP_024314927.1">
    <property type="nucleotide sequence ID" value="XM_024459159.1"/>
</dbReference>
<dbReference type="GeneID" id="100837768"/>
<dbReference type="Pfam" id="PF02721">
    <property type="entry name" value="DUF223"/>
    <property type="match status" value="1"/>
</dbReference>
<dbReference type="eggNOG" id="ENOG502RRRM">
    <property type="taxonomic scope" value="Eukaryota"/>
</dbReference>
<dbReference type="GO" id="GO:0051321">
    <property type="term" value="P:meiotic cell cycle"/>
    <property type="evidence" value="ECO:0000318"/>
    <property type="project" value="GO_Central"/>
</dbReference>
<feature type="domain" description="Replication protein A 70 kDa DNA-binding subunit B/D first OB fold" evidence="1">
    <location>
        <begin position="30"/>
        <end position="120"/>
    </location>
</feature>
<dbReference type="EnsemblPlants" id="KQK11575">
    <property type="protein sequence ID" value="KQK11575"/>
    <property type="gene ID" value="BRADI_2g60940v3"/>
</dbReference>
<evidence type="ECO:0000313" key="2">
    <source>
        <dbReference type="EMBL" id="KQK11575.1"/>
    </source>
</evidence>
<gene>
    <name evidence="3" type="primary">LOC100837768</name>
    <name evidence="2" type="ORF">BRADI_2g60940v3</name>
</gene>
<dbReference type="Gene3D" id="2.40.50.140">
    <property type="entry name" value="Nucleic acid-binding proteins"/>
    <property type="match status" value="1"/>
</dbReference>
<reference evidence="2 3" key="1">
    <citation type="journal article" date="2010" name="Nature">
        <title>Genome sequencing and analysis of the model grass Brachypodium distachyon.</title>
        <authorList>
            <consortium name="International Brachypodium Initiative"/>
        </authorList>
    </citation>
    <scope>NUCLEOTIDE SEQUENCE [LARGE SCALE GENOMIC DNA]</scope>
    <source>
        <strain evidence="2">Bd21</strain>
        <strain evidence="3">cv. Bd21</strain>
    </source>
</reference>
<dbReference type="GO" id="GO:0006289">
    <property type="term" value="P:nucleotide-excision repair"/>
    <property type="evidence" value="ECO:0000318"/>
    <property type="project" value="GO_Central"/>
</dbReference>
<reference evidence="2" key="2">
    <citation type="submission" date="2017-06" db="EMBL/GenBank/DDBJ databases">
        <title>WGS assembly of Brachypodium distachyon.</title>
        <authorList>
            <consortium name="The International Brachypodium Initiative"/>
            <person name="Lucas S."/>
            <person name="Harmon-Smith M."/>
            <person name="Lail K."/>
            <person name="Tice H."/>
            <person name="Grimwood J."/>
            <person name="Bruce D."/>
            <person name="Barry K."/>
            <person name="Shu S."/>
            <person name="Lindquist E."/>
            <person name="Wang M."/>
            <person name="Pitluck S."/>
            <person name="Vogel J.P."/>
            <person name="Garvin D.F."/>
            <person name="Mockler T.C."/>
            <person name="Schmutz J."/>
            <person name="Rokhsar D."/>
            <person name="Bevan M.W."/>
        </authorList>
    </citation>
    <scope>NUCLEOTIDE SEQUENCE</scope>
    <source>
        <strain evidence="2">Bd21</strain>
    </source>
</reference>
<dbReference type="InterPro" id="IPR003871">
    <property type="entry name" value="RFA1B/D_OB_1st"/>
</dbReference>
<reference evidence="3" key="3">
    <citation type="submission" date="2018-08" db="UniProtKB">
        <authorList>
            <consortium name="EnsemblPlants"/>
        </authorList>
    </citation>
    <scope>IDENTIFICATION</scope>
    <source>
        <strain evidence="3">cv. Bd21</strain>
    </source>
</reference>
<dbReference type="GO" id="GO:0003684">
    <property type="term" value="F:damaged DNA binding"/>
    <property type="evidence" value="ECO:0000318"/>
    <property type="project" value="GO_Central"/>
</dbReference>
<proteinExistence type="predicted"/>
<evidence type="ECO:0000313" key="4">
    <source>
        <dbReference type="Proteomes" id="UP000008810"/>
    </source>
</evidence>
<keyword evidence="4" id="KW-1185">Reference proteome</keyword>
<dbReference type="PANTHER" id="PTHR48299:SF2">
    <property type="entry name" value="ATP-DEPENDENT DNA HELICASE"/>
    <property type="match status" value="1"/>
</dbReference>
<dbReference type="GO" id="GO:0006260">
    <property type="term" value="P:DNA replication"/>
    <property type="evidence" value="ECO:0000318"/>
    <property type="project" value="GO_Central"/>
</dbReference>
<dbReference type="PANTHER" id="PTHR48299">
    <property type="entry name" value="ACT DOMAIN-CONTAINING PROTEIN ACR9"/>
    <property type="match status" value="1"/>
</dbReference>
<dbReference type="GO" id="GO:0043047">
    <property type="term" value="F:single-stranded telomeric DNA binding"/>
    <property type="evidence" value="ECO:0000318"/>
    <property type="project" value="GO_Central"/>
</dbReference>
<dbReference type="GO" id="GO:0005662">
    <property type="term" value="C:DNA replication factor A complex"/>
    <property type="evidence" value="ECO:0000318"/>
    <property type="project" value="GO_Central"/>
</dbReference>
<dbReference type="GO" id="GO:0007004">
    <property type="term" value="P:telomere maintenance via telomerase"/>
    <property type="evidence" value="ECO:0000318"/>
    <property type="project" value="GO_Central"/>
</dbReference>
<dbReference type="SUPFAM" id="SSF50249">
    <property type="entry name" value="Nucleic acid-binding proteins"/>
    <property type="match status" value="1"/>
</dbReference>
<dbReference type="OMA" id="NCTHSTR"/>
<dbReference type="OrthoDB" id="686632at2759"/>
<sequence>MRIFAAPPPPPMFKDFDDIAMDDVFTNAKFSICVRVIVKFPANRYGDDMHFILMDKTGAKIEAIVAGNEQVNRFKHILESGKNYTIHNVTFHLNAEDIVFRNIGHTFECAFDRKTNVINCTMGIPFPLYPTEFTPYQEVHARPNKTFVDIVGIVVYYGDLEIVGRYPYAEQYREVIFMDLRMSRYIRAHHHCMEPRSQCSCCTSANPPESIKWRD</sequence>
<evidence type="ECO:0000313" key="3">
    <source>
        <dbReference type="EnsemblPlants" id="KQK11575"/>
    </source>
</evidence>
<accession>I1HV96</accession>
<dbReference type="STRING" id="15368.I1HV96"/>
<dbReference type="Proteomes" id="UP000008810">
    <property type="component" value="Chromosome 2"/>
</dbReference>
<organism evidence="3">
    <name type="scientific">Brachypodium distachyon</name>
    <name type="common">Purple false brome</name>
    <name type="synonym">Trachynia distachya</name>
    <dbReference type="NCBI Taxonomy" id="15368"/>
    <lineage>
        <taxon>Eukaryota</taxon>
        <taxon>Viridiplantae</taxon>
        <taxon>Streptophyta</taxon>
        <taxon>Embryophyta</taxon>
        <taxon>Tracheophyta</taxon>
        <taxon>Spermatophyta</taxon>
        <taxon>Magnoliopsida</taxon>
        <taxon>Liliopsida</taxon>
        <taxon>Poales</taxon>
        <taxon>Poaceae</taxon>
        <taxon>BOP clade</taxon>
        <taxon>Pooideae</taxon>
        <taxon>Stipodae</taxon>
        <taxon>Brachypodieae</taxon>
        <taxon>Brachypodium</taxon>
    </lineage>
</organism>
<dbReference type="AlphaFoldDB" id="I1HV96"/>
<dbReference type="HOGENOM" id="CLU_071935_0_0_1"/>